<organism evidence="4 5">
    <name type="scientific">Desulfobacula toluolica (strain DSM 7467 / Tol2)</name>
    <dbReference type="NCBI Taxonomy" id="651182"/>
    <lineage>
        <taxon>Bacteria</taxon>
        <taxon>Pseudomonadati</taxon>
        <taxon>Thermodesulfobacteriota</taxon>
        <taxon>Desulfobacteria</taxon>
        <taxon>Desulfobacterales</taxon>
        <taxon>Desulfobacteraceae</taxon>
        <taxon>Desulfobacula</taxon>
    </lineage>
</organism>
<name>K0NSU7_DESTT</name>
<evidence type="ECO:0000259" key="3">
    <source>
        <dbReference type="Pfam" id="PF00496"/>
    </source>
</evidence>
<evidence type="ECO:0000256" key="2">
    <source>
        <dbReference type="SAM" id="Phobius"/>
    </source>
</evidence>
<dbReference type="GO" id="GO:0030288">
    <property type="term" value="C:outer membrane-bounded periplasmic space"/>
    <property type="evidence" value="ECO:0007669"/>
    <property type="project" value="UniProtKB-ARBA"/>
</dbReference>
<dbReference type="CDD" id="cd08520">
    <property type="entry name" value="PBP2_NikA_DppA_OppA_like_21"/>
    <property type="match status" value="1"/>
</dbReference>
<feature type="transmembrane region" description="Helical" evidence="2">
    <location>
        <begin position="12"/>
        <end position="31"/>
    </location>
</feature>
<feature type="domain" description="Solute-binding protein family 5" evidence="3">
    <location>
        <begin position="86"/>
        <end position="452"/>
    </location>
</feature>
<gene>
    <name evidence="4" type="ordered locus">TOL2_C39010</name>
</gene>
<proteinExistence type="predicted"/>
<sequence length="541" mass="61477">MANKKYEFSCVAYVFSVLFFIVLLSGSIVLLSDSIAYAQDQIKEIRIADAKGDWGYPNPYRHYPRGPGYIRMSWVFDTLVWKDKDKYIPALANSWKFDKKSMSYVFELNKQARWHDGQPVTGEDVVFTIDYMKNHPYHWIDLSRIAGAKLLKKHTVAVLLKKGYAPFLSDIGGTMPILPKHIWKDIKNPKAFDEPLAYIGSGPYRFKDYDRANKTYLYESFDTYYLGKPKVHKLIYIKTGNPIMALSTRQASLSAIQPDMATFLKQKGFTILADQYGWNKKLMINHTTAPFNNVKFRQALAFLINRQEIIDKAHRGFGKIASCGLLSMDHDMYNPDTAKYTFNPSKGHDLIKSLGYKKNNHGYYEKDGAILTIELLSSNITVAGGTANDRDGEIIKKQLDDEGIKTQLIHMEQTTVDSKIRNWDFMLAVSGHGGIMGDPKVLNEMIGSKYGAGSVNSARFDTDTRLNSLMEKQMETMDPEKRKAVVFQIQELHAQLLPAIPLYCPDTYSAFDPSAKIDWFYTKGGISKGIPISQNKMSLVR</sequence>
<dbReference type="GO" id="GO:0015833">
    <property type="term" value="P:peptide transport"/>
    <property type="evidence" value="ECO:0007669"/>
    <property type="project" value="TreeGrafter"/>
</dbReference>
<dbReference type="RefSeq" id="WP_014959237.1">
    <property type="nucleotide sequence ID" value="NC_018645.1"/>
</dbReference>
<evidence type="ECO:0000256" key="1">
    <source>
        <dbReference type="ARBA" id="ARBA00022729"/>
    </source>
</evidence>
<keyword evidence="1" id="KW-0732">Signal</keyword>
<dbReference type="Proteomes" id="UP000007347">
    <property type="component" value="Chromosome"/>
</dbReference>
<evidence type="ECO:0000313" key="4">
    <source>
        <dbReference type="EMBL" id="CCK82057.1"/>
    </source>
</evidence>
<protein>
    <submittedName>
        <fullName evidence="4">Predicted oligopeptide/dipeptide ABC transporter, perilasmic binding protein</fullName>
    </submittedName>
</protein>
<accession>K0NSU7</accession>
<reference evidence="4 5" key="1">
    <citation type="journal article" date="2013" name="Environ. Microbiol.">
        <title>Complete genome, catabolic sub-proteomes and key-metabolites of Desulfobacula toluolica Tol2, a marine, aromatic compound-degrading, sulfate-reducing bacterium.</title>
        <authorList>
            <person name="Wohlbrand L."/>
            <person name="Jacob J.H."/>
            <person name="Kube M."/>
            <person name="Mussmann M."/>
            <person name="Jarling R."/>
            <person name="Beck A."/>
            <person name="Amann R."/>
            <person name="Wilkes H."/>
            <person name="Reinhardt R."/>
            <person name="Rabus R."/>
        </authorList>
    </citation>
    <scope>NUCLEOTIDE SEQUENCE [LARGE SCALE GENOMIC DNA]</scope>
    <source>
        <strain evidence="5">DSM 7467 / Tol2</strain>
    </source>
</reference>
<dbReference type="PATRIC" id="fig|651182.5.peg.4596"/>
<keyword evidence="2" id="KW-0812">Transmembrane</keyword>
<dbReference type="InterPro" id="IPR000914">
    <property type="entry name" value="SBP_5_dom"/>
</dbReference>
<dbReference type="InterPro" id="IPR039424">
    <property type="entry name" value="SBP_5"/>
</dbReference>
<dbReference type="EMBL" id="FO203503">
    <property type="protein sequence ID" value="CCK82057.1"/>
    <property type="molecule type" value="Genomic_DNA"/>
</dbReference>
<dbReference type="Gene3D" id="3.40.190.10">
    <property type="entry name" value="Periplasmic binding protein-like II"/>
    <property type="match status" value="1"/>
</dbReference>
<evidence type="ECO:0000313" key="5">
    <source>
        <dbReference type="Proteomes" id="UP000007347"/>
    </source>
</evidence>
<dbReference type="PANTHER" id="PTHR30290:SF64">
    <property type="entry name" value="ABC TRANSPORTER PERIPLASMIC BINDING PROTEIN"/>
    <property type="match status" value="1"/>
</dbReference>
<dbReference type="KEGG" id="dto:TOL2_C39010"/>
<keyword evidence="5" id="KW-1185">Reference proteome</keyword>
<dbReference type="Gene3D" id="3.90.76.10">
    <property type="entry name" value="Dipeptide-binding Protein, Domain 1"/>
    <property type="match status" value="1"/>
</dbReference>
<keyword evidence="2" id="KW-1133">Transmembrane helix</keyword>
<dbReference type="OrthoDB" id="9772924at2"/>
<dbReference type="GO" id="GO:1904680">
    <property type="term" value="F:peptide transmembrane transporter activity"/>
    <property type="evidence" value="ECO:0007669"/>
    <property type="project" value="TreeGrafter"/>
</dbReference>
<dbReference type="GO" id="GO:0043190">
    <property type="term" value="C:ATP-binding cassette (ABC) transporter complex"/>
    <property type="evidence" value="ECO:0007669"/>
    <property type="project" value="InterPro"/>
</dbReference>
<dbReference type="InterPro" id="IPR030678">
    <property type="entry name" value="Peptide/Ni-bd"/>
</dbReference>
<keyword evidence="2" id="KW-0472">Membrane</keyword>
<dbReference type="Gene3D" id="3.10.105.10">
    <property type="entry name" value="Dipeptide-binding Protein, Domain 3"/>
    <property type="match status" value="1"/>
</dbReference>
<dbReference type="Pfam" id="PF00496">
    <property type="entry name" value="SBP_bac_5"/>
    <property type="match status" value="1"/>
</dbReference>
<dbReference type="SUPFAM" id="SSF53850">
    <property type="entry name" value="Periplasmic binding protein-like II"/>
    <property type="match status" value="1"/>
</dbReference>
<dbReference type="AlphaFoldDB" id="K0NSU7"/>
<dbReference type="STRING" id="651182.TOL2_C39010"/>
<dbReference type="HOGENOM" id="CLU_017028_8_4_7"/>
<dbReference type="PANTHER" id="PTHR30290">
    <property type="entry name" value="PERIPLASMIC BINDING COMPONENT OF ABC TRANSPORTER"/>
    <property type="match status" value="1"/>
</dbReference>
<dbReference type="PIRSF" id="PIRSF002741">
    <property type="entry name" value="MppA"/>
    <property type="match status" value="1"/>
</dbReference>